<dbReference type="Proteomes" id="UP000606008">
    <property type="component" value="Unassembled WGS sequence"/>
</dbReference>
<protein>
    <recommendedName>
        <fullName evidence="3">Glycosyl transferase</fullName>
    </recommendedName>
</protein>
<evidence type="ECO:0008006" key="3">
    <source>
        <dbReference type="Google" id="ProtNLM"/>
    </source>
</evidence>
<evidence type="ECO:0000313" key="2">
    <source>
        <dbReference type="Proteomes" id="UP000606008"/>
    </source>
</evidence>
<accession>A0ABX0QJQ9</accession>
<reference evidence="1" key="1">
    <citation type="submission" date="2024-05" db="EMBL/GenBank/DDBJ databases">
        <authorList>
            <person name="Jung D.-H."/>
        </authorList>
    </citation>
    <scope>NUCLEOTIDE SEQUENCE</scope>
    <source>
        <strain evidence="1">JA-25</strain>
    </source>
</reference>
<proteinExistence type="predicted"/>
<dbReference type="EMBL" id="WAEL01000008">
    <property type="protein sequence ID" value="NID12701.1"/>
    <property type="molecule type" value="Genomic_DNA"/>
</dbReference>
<comment type="caution">
    <text evidence="1">The sequence shown here is derived from an EMBL/GenBank/DDBJ whole genome shotgun (WGS) entry which is preliminary data.</text>
</comment>
<gene>
    <name evidence="1" type="ORF">F7231_21200</name>
</gene>
<keyword evidence="2" id="KW-1185">Reference proteome</keyword>
<organism evidence="1 2">
    <name type="scientific">Fibrivirga algicola</name>
    <dbReference type="NCBI Taxonomy" id="2950420"/>
    <lineage>
        <taxon>Bacteria</taxon>
        <taxon>Pseudomonadati</taxon>
        <taxon>Bacteroidota</taxon>
        <taxon>Cytophagia</taxon>
        <taxon>Cytophagales</taxon>
        <taxon>Spirosomataceae</taxon>
        <taxon>Fibrivirga</taxon>
    </lineage>
</organism>
<evidence type="ECO:0000313" key="1">
    <source>
        <dbReference type="EMBL" id="NID12701.1"/>
    </source>
</evidence>
<sequence length="331" mass="37284">MILTVCTSDQYGHAMLLVESLKKQHPDQLILVGQIGMATHTAPSGVTELAISDTGLSSAQLAELSARYTATEFRAALKPSLIKAAFKRYPDEQVLLYIDPTAYVYQPLTLILSQLEQHTILLNPHWLAAPTDDRLPDEKHLQNVGLFSSGFIGFRRCPETDRMLDWWESRCLDHAAINFCIGSCLDQLWLMHVPTLFDGVGILKNPGVQVALWNLPQRTLTETPDGWQVTGQGGPNVASPLLTADFLGLSKQNEGLFQQQNRLQIVHRPDVKRLLANYEQARLPLHIPTQSTVYGQQPEPVILRGWRRSVKRKLIQLSKWIDNVPIRPIHR</sequence>
<dbReference type="RefSeq" id="WP_166693443.1">
    <property type="nucleotide sequence ID" value="NZ_WAEL01000008.1"/>
</dbReference>
<name>A0ABX0QJQ9_9BACT</name>